<sequence length="99" mass="11929">MHDTHPQEISNRIRTKILAHLDLHDISYEIHENNYAKDRHGKGINQFKLSVDFNQETFKKEIILNEEGYEELEKDFLHAFREHAMTYYELPVNKKVEVF</sequence>
<dbReference type="RefSeq" id="WP_285369420.1">
    <property type="nucleotide sequence ID" value="NZ_JAPNQM010000001.1"/>
</dbReference>
<proteinExistence type="predicted"/>
<keyword evidence="2" id="KW-1185">Reference proteome</keyword>
<reference evidence="1" key="1">
    <citation type="submission" date="2022-09" db="EMBL/GenBank/DDBJ databases">
        <authorList>
            <person name="De Moura G.S."/>
            <person name="Carvalho E."/>
            <person name="Ramos Sanchez E.M."/>
            <person name="Sellera F.P."/>
            <person name="Marques M.F.S."/>
            <person name="Heinemann M.B."/>
            <person name="De Vliegher S."/>
            <person name="Souza F.N."/>
            <person name="Mota R.A."/>
        </authorList>
    </citation>
    <scope>NUCLEOTIDE SEQUENCE</scope>
    <source>
        <strain evidence="1">BR656</strain>
    </source>
</reference>
<evidence type="ECO:0000313" key="1">
    <source>
        <dbReference type="EMBL" id="MDL0116253.1"/>
    </source>
</evidence>
<dbReference type="EMBL" id="JAPNQM010000001">
    <property type="protein sequence ID" value="MDL0116253.1"/>
    <property type="molecule type" value="Genomic_DNA"/>
</dbReference>
<reference evidence="1" key="2">
    <citation type="journal article" date="2023" name="Vet. Microbiol.">
        <title>Emergence of livestock-associated Mammaliicoccus sciuri ST71 co-harbouring mecA and mecC genes in Brazil.</title>
        <authorList>
            <person name="de Moura G.S."/>
            <person name="de Carvalho E."/>
            <person name="Ramos Sanchez E.M."/>
            <person name="Sellera F.P."/>
            <person name="Marques M.F.S."/>
            <person name="Heinemann M.B."/>
            <person name="De Vliegher S."/>
            <person name="Souza F.N."/>
            <person name="Mota R.A."/>
        </authorList>
    </citation>
    <scope>NUCLEOTIDE SEQUENCE</scope>
    <source>
        <strain evidence="1">BR656</strain>
    </source>
</reference>
<comment type="caution">
    <text evidence="1">The sequence shown here is derived from an EMBL/GenBank/DDBJ whole genome shotgun (WGS) entry which is preliminary data.</text>
</comment>
<protein>
    <submittedName>
        <fullName evidence="1">Uncharacterized protein</fullName>
    </submittedName>
</protein>
<dbReference type="Proteomes" id="UP001176210">
    <property type="component" value="Unassembled WGS sequence"/>
</dbReference>
<evidence type="ECO:0000313" key="2">
    <source>
        <dbReference type="Proteomes" id="UP001176210"/>
    </source>
</evidence>
<name>A0ABT7HX49_MAMSC</name>
<gene>
    <name evidence="1" type="ORF">OWO77_04630</name>
</gene>
<accession>A0ABT7HX49</accession>
<organism evidence="1 2">
    <name type="scientific">Mammaliicoccus sciuri</name>
    <name type="common">Staphylococcus sciuri</name>
    <dbReference type="NCBI Taxonomy" id="1296"/>
    <lineage>
        <taxon>Bacteria</taxon>
        <taxon>Bacillati</taxon>
        <taxon>Bacillota</taxon>
        <taxon>Bacilli</taxon>
        <taxon>Bacillales</taxon>
        <taxon>Staphylococcaceae</taxon>
        <taxon>Mammaliicoccus</taxon>
    </lineage>
</organism>